<dbReference type="AlphaFoldDB" id="A0A6C0EM05"/>
<dbReference type="InterPro" id="IPR017907">
    <property type="entry name" value="Znf_RING_CS"/>
</dbReference>
<keyword evidence="3" id="KW-0862">Zinc</keyword>
<organism evidence="5">
    <name type="scientific">viral metagenome</name>
    <dbReference type="NCBI Taxonomy" id="1070528"/>
    <lineage>
        <taxon>unclassified sequences</taxon>
        <taxon>metagenomes</taxon>
        <taxon>organismal metagenomes</taxon>
    </lineage>
</organism>
<dbReference type="Pfam" id="PF00097">
    <property type="entry name" value="zf-C3HC4"/>
    <property type="match status" value="1"/>
</dbReference>
<dbReference type="GO" id="GO:0008270">
    <property type="term" value="F:zinc ion binding"/>
    <property type="evidence" value="ECO:0007669"/>
    <property type="project" value="UniProtKB-KW"/>
</dbReference>
<evidence type="ECO:0000259" key="4">
    <source>
        <dbReference type="Pfam" id="PF00097"/>
    </source>
</evidence>
<keyword evidence="2" id="KW-0863">Zinc-finger</keyword>
<keyword evidence="1" id="KW-0479">Metal-binding</keyword>
<sequence>MSCKVLGCRYADTHVTKGHRCGHCYRYGHGRAECKDMRMKMNLRQYYSDVLPSERCCTINYCAYKSFHTTEGHFCHQCNTFNKNCSCNMIKIRCPFCRDECGFSSWEEVRLHGLTEKCNICLNNTIDTRLTCGHVMCEHCIMQMIRN</sequence>
<reference evidence="5" key="1">
    <citation type="journal article" date="2020" name="Nature">
        <title>Giant virus diversity and host interactions through global metagenomics.</title>
        <authorList>
            <person name="Schulz F."/>
            <person name="Roux S."/>
            <person name="Paez-Espino D."/>
            <person name="Jungbluth S."/>
            <person name="Walsh D.A."/>
            <person name="Denef V.J."/>
            <person name="McMahon K.D."/>
            <person name="Konstantinidis K.T."/>
            <person name="Eloe-Fadrosh E.A."/>
            <person name="Kyrpides N.C."/>
            <person name="Woyke T."/>
        </authorList>
    </citation>
    <scope>NUCLEOTIDE SEQUENCE</scope>
    <source>
        <strain evidence="5">GVMAG-M-3300005589-24</strain>
    </source>
</reference>
<dbReference type="Gene3D" id="3.30.40.10">
    <property type="entry name" value="Zinc/RING finger domain, C3HC4 (zinc finger)"/>
    <property type="match status" value="1"/>
</dbReference>
<accession>A0A6C0EM05</accession>
<protein>
    <recommendedName>
        <fullName evidence="4">Zinc finger C3HC4 RING-type domain-containing protein</fullName>
    </recommendedName>
</protein>
<dbReference type="EMBL" id="MN738876">
    <property type="protein sequence ID" value="QHT29370.1"/>
    <property type="molecule type" value="Genomic_DNA"/>
</dbReference>
<feature type="domain" description="Zinc finger C3HC4 RING-type" evidence="4">
    <location>
        <begin position="118"/>
        <end position="146"/>
    </location>
</feature>
<proteinExistence type="predicted"/>
<evidence type="ECO:0000256" key="2">
    <source>
        <dbReference type="ARBA" id="ARBA00022771"/>
    </source>
</evidence>
<dbReference type="InterPro" id="IPR013083">
    <property type="entry name" value="Znf_RING/FYVE/PHD"/>
</dbReference>
<dbReference type="SUPFAM" id="SSF57850">
    <property type="entry name" value="RING/U-box"/>
    <property type="match status" value="1"/>
</dbReference>
<dbReference type="InterPro" id="IPR018957">
    <property type="entry name" value="Znf_C3HC4_RING-type"/>
</dbReference>
<dbReference type="PROSITE" id="PS00518">
    <property type="entry name" value="ZF_RING_1"/>
    <property type="match status" value="1"/>
</dbReference>
<evidence type="ECO:0000256" key="1">
    <source>
        <dbReference type="ARBA" id="ARBA00022723"/>
    </source>
</evidence>
<evidence type="ECO:0000256" key="3">
    <source>
        <dbReference type="ARBA" id="ARBA00022833"/>
    </source>
</evidence>
<evidence type="ECO:0000313" key="5">
    <source>
        <dbReference type="EMBL" id="QHT29370.1"/>
    </source>
</evidence>
<name>A0A6C0EM05_9ZZZZ</name>